<dbReference type="Proteomes" id="UP000001935">
    <property type="component" value="Chromosome"/>
</dbReference>
<feature type="signal peptide" evidence="3">
    <location>
        <begin position="1"/>
        <end position="15"/>
    </location>
</feature>
<feature type="region of interest" description="Disordered" evidence="1">
    <location>
        <begin position="27"/>
        <end position="57"/>
    </location>
</feature>
<evidence type="ECO:0000313" key="4">
    <source>
        <dbReference type="EMBL" id="ABC84017.1"/>
    </source>
</evidence>
<feature type="compositionally biased region" description="Pro residues" evidence="1">
    <location>
        <begin position="47"/>
        <end position="56"/>
    </location>
</feature>
<feature type="compositionally biased region" description="Pro residues" evidence="1">
    <location>
        <begin position="27"/>
        <end position="38"/>
    </location>
</feature>
<keyword evidence="2" id="KW-0472">Membrane</keyword>
<feature type="chain" id="PRO_5012836338" evidence="3">
    <location>
        <begin position="16"/>
        <end position="214"/>
    </location>
</feature>
<proteinExistence type="predicted"/>
<reference evidence="4 5" key="1">
    <citation type="submission" date="2006-01" db="EMBL/GenBank/DDBJ databases">
        <title>Complete sequence of Anaeromyxobacter dehalogenans 2CP-C.</title>
        <authorList>
            <consortium name="US DOE Joint Genome Institute"/>
            <person name="Copeland A."/>
            <person name="Lucas S."/>
            <person name="Lapidus A."/>
            <person name="Barry K."/>
            <person name="Detter J.C."/>
            <person name="Glavina T."/>
            <person name="Hammon N."/>
            <person name="Israni S."/>
            <person name="Pitluck S."/>
            <person name="Brettin T."/>
            <person name="Bruce D."/>
            <person name="Han C."/>
            <person name="Tapia R."/>
            <person name="Gilna P."/>
            <person name="Kiss H."/>
            <person name="Schmutz J."/>
            <person name="Larimer F."/>
            <person name="Land M."/>
            <person name="Kyrpides N."/>
            <person name="Anderson I."/>
            <person name="Sanford R.A."/>
            <person name="Ritalahti K.M."/>
            <person name="Thomas H.S."/>
            <person name="Kirby J.R."/>
            <person name="Zhulin I.B."/>
            <person name="Loeffler F.E."/>
            <person name="Richardson P."/>
        </authorList>
    </citation>
    <scope>NUCLEOTIDE SEQUENCE [LARGE SCALE GENOMIC DNA]</scope>
    <source>
        <strain evidence="4 5">2CP-C</strain>
    </source>
</reference>
<feature type="transmembrane region" description="Helical" evidence="2">
    <location>
        <begin position="101"/>
        <end position="125"/>
    </location>
</feature>
<name>Q2IHF6_ANADE</name>
<dbReference type="KEGG" id="ade:Adeh_4253"/>
<sequence length="214" mass="21322">MLACAIALRLAAAVAAPVDSPTVDVAPPAPAEVAPPGPGRTAAPDLSAPPPPPADRPGPWRVYGAAAAGAAASDVLFAGIFAIGMVQLFGDLWDGEASADAGGLTLALVGLGGFLAVTPAVTVWAAQRVAGRERTAAAYWACFGVRLLGFAAANAFPAATLATELVLAPWVVSRIVMSGAPAATPLRPEVPAPAGADGPATRARPLRDPALAWR</sequence>
<dbReference type="EMBL" id="CP000251">
    <property type="protein sequence ID" value="ABC84017.1"/>
    <property type="molecule type" value="Genomic_DNA"/>
</dbReference>
<organism evidence="4 5">
    <name type="scientific">Anaeromyxobacter dehalogenans (strain 2CP-C)</name>
    <dbReference type="NCBI Taxonomy" id="290397"/>
    <lineage>
        <taxon>Bacteria</taxon>
        <taxon>Pseudomonadati</taxon>
        <taxon>Myxococcota</taxon>
        <taxon>Myxococcia</taxon>
        <taxon>Myxococcales</taxon>
        <taxon>Cystobacterineae</taxon>
        <taxon>Anaeromyxobacteraceae</taxon>
        <taxon>Anaeromyxobacter</taxon>
    </lineage>
</organism>
<feature type="region of interest" description="Disordered" evidence="1">
    <location>
        <begin position="187"/>
        <end position="214"/>
    </location>
</feature>
<accession>Q2IHF6</accession>
<dbReference type="HOGENOM" id="CLU_1286536_0_0_7"/>
<evidence type="ECO:0000256" key="3">
    <source>
        <dbReference type="SAM" id="SignalP"/>
    </source>
</evidence>
<evidence type="ECO:0000313" key="5">
    <source>
        <dbReference type="Proteomes" id="UP000001935"/>
    </source>
</evidence>
<protein>
    <submittedName>
        <fullName evidence="4">Uncharacterized protein</fullName>
    </submittedName>
</protein>
<feature type="transmembrane region" description="Helical" evidence="2">
    <location>
        <begin position="62"/>
        <end position="89"/>
    </location>
</feature>
<keyword evidence="2" id="KW-0812">Transmembrane</keyword>
<keyword evidence="2" id="KW-1133">Transmembrane helix</keyword>
<dbReference type="RefSeq" id="WP_011423299.1">
    <property type="nucleotide sequence ID" value="NC_007760.1"/>
</dbReference>
<keyword evidence="3" id="KW-0732">Signal</keyword>
<evidence type="ECO:0000256" key="1">
    <source>
        <dbReference type="SAM" id="MobiDB-lite"/>
    </source>
</evidence>
<evidence type="ECO:0000256" key="2">
    <source>
        <dbReference type="SAM" id="Phobius"/>
    </source>
</evidence>
<feature type="transmembrane region" description="Helical" evidence="2">
    <location>
        <begin position="137"/>
        <end position="156"/>
    </location>
</feature>
<dbReference type="AlphaFoldDB" id="Q2IHF6"/>
<gene>
    <name evidence="4" type="ordered locus">Adeh_4253</name>
</gene>